<evidence type="ECO:0000256" key="6">
    <source>
        <dbReference type="ARBA" id="ARBA00022660"/>
    </source>
</evidence>
<dbReference type="EMBL" id="MN843806">
    <property type="protein sequence ID" value="QIJ57924.1"/>
    <property type="molecule type" value="Genomic_DNA"/>
</dbReference>
<comment type="subcellular location">
    <subcellularLocation>
        <location evidence="1 17">Mitochondrion inner membrane</location>
        <topology evidence="1 17">Multi-pass membrane protein</topology>
    </subcellularLocation>
</comment>
<keyword evidence="10 17" id="KW-0249">Electron transport</keyword>
<evidence type="ECO:0000256" key="11">
    <source>
        <dbReference type="ARBA" id="ARBA00022989"/>
    </source>
</evidence>
<dbReference type="EMBL" id="MN843817">
    <property type="protein sequence ID" value="QIJ57935.1"/>
    <property type="molecule type" value="Genomic_DNA"/>
</dbReference>
<feature type="transmembrane region" description="Helical" evidence="17">
    <location>
        <begin position="57"/>
        <end position="76"/>
    </location>
</feature>
<evidence type="ECO:0000256" key="16">
    <source>
        <dbReference type="ARBA" id="ARBA00049551"/>
    </source>
</evidence>
<evidence type="ECO:0000256" key="3">
    <source>
        <dbReference type="ARBA" id="ARBA00012944"/>
    </source>
</evidence>
<dbReference type="InterPro" id="IPR010933">
    <property type="entry name" value="NADH_DH_su2_C"/>
</dbReference>
<evidence type="ECO:0000256" key="13">
    <source>
        <dbReference type="ARBA" id="ARBA00023075"/>
    </source>
</evidence>
<evidence type="ECO:0000256" key="2">
    <source>
        <dbReference type="ARBA" id="ARBA00007012"/>
    </source>
</evidence>
<dbReference type="EC" id="7.1.1.2" evidence="3 17"/>
<dbReference type="PRINTS" id="PR01436">
    <property type="entry name" value="NADHDHGNASE2"/>
</dbReference>
<feature type="domain" description="NADH dehydrogenase subunit 2 C-terminal" evidence="19">
    <location>
        <begin position="290"/>
        <end position="342"/>
    </location>
</feature>
<keyword evidence="14 17" id="KW-0496">Mitochondrion</keyword>
<dbReference type="EMBL" id="MN843815">
    <property type="protein sequence ID" value="QIJ57933.1"/>
    <property type="molecule type" value="Genomic_DNA"/>
</dbReference>
<gene>
    <name evidence="20" type="primary">ND2</name>
</gene>
<evidence type="ECO:0000256" key="17">
    <source>
        <dbReference type="RuleBase" id="RU003403"/>
    </source>
</evidence>
<protein>
    <recommendedName>
        <fullName evidence="4 17">NADH-ubiquinone oxidoreductase chain 2</fullName>
        <ecNumber evidence="3 17">7.1.1.2</ecNumber>
    </recommendedName>
</protein>
<evidence type="ECO:0000256" key="8">
    <source>
        <dbReference type="ARBA" id="ARBA00022792"/>
    </source>
</evidence>
<keyword evidence="6 17" id="KW-0679">Respiratory chain</keyword>
<geneLocation type="mitochondrion" evidence="20"/>
<proteinExistence type="inferred from homology"/>
<name>A0A6G7NTP4_HEMMA</name>
<keyword evidence="12 17" id="KW-0520">NAD</keyword>
<dbReference type="EMBL" id="MN843808">
    <property type="protein sequence ID" value="QIJ57926.1"/>
    <property type="molecule type" value="Genomic_DNA"/>
</dbReference>
<evidence type="ECO:0000256" key="15">
    <source>
        <dbReference type="ARBA" id="ARBA00023136"/>
    </source>
</evidence>
<feature type="transmembrane region" description="Helical" evidence="17">
    <location>
        <begin position="96"/>
        <end position="115"/>
    </location>
</feature>
<keyword evidence="9 17" id="KW-1278">Translocase</keyword>
<comment type="catalytic activity">
    <reaction evidence="16 17">
        <text>a ubiquinone + NADH + 5 H(+)(in) = a ubiquinol + NAD(+) + 4 H(+)(out)</text>
        <dbReference type="Rhea" id="RHEA:29091"/>
        <dbReference type="Rhea" id="RHEA-COMP:9565"/>
        <dbReference type="Rhea" id="RHEA-COMP:9566"/>
        <dbReference type="ChEBI" id="CHEBI:15378"/>
        <dbReference type="ChEBI" id="CHEBI:16389"/>
        <dbReference type="ChEBI" id="CHEBI:17976"/>
        <dbReference type="ChEBI" id="CHEBI:57540"/>
        <dbReference type="ChEBI" id="CHEBI:57945"/>
        <dbReference type="EC" id="7.1.1.2"/>
    </reaction>
</comment>
<evidence type="ECO:0000256" key="4">
    <source>
        <dbReference type="ARBA" id="ARBA00021008"/>
    </source>
</evidence>
<keyword evidence="5" id="KW-0813">Transport</keyword>
<reference evidence="20" key="1">
    <citation type="journal article" date="2020" name="Zootaxa">
        <title>A review of the genus Hemidactylus Goldfuss, 1820 (Squamata: Gekkonidae) from Angola, with the description of two new species.</title>
        <authorList>
            <person name="Ceriaco L.M.P."/>
            <person name="Agarwal I."/>
            <person name="Marques M.P."/>
            <person name="Bauer A.M."/>
        </authorList>
    </citation>
    <scope>NUCLEOTIDE SEQUENCE</scope>
</reference>
<evidence type="ECO:0000256" key="10">
    <source>
        <dbReference type="ARBA" id="ARBA00022982"/>
    </source>
</evidence>
<keyword evidence="7 17" id="KW-0812">Transmembrane</keyword>
<feature type="transmembrane region" description="Helical" evidence="17">
    <location>
        <begin position="26"/>
        <end position="45"/>
    </location>
</feature>
<dbReference type="GO" id="GO:0008137">
    <property type="term" value="F:NADH dehydrogenase (ubiquinone) activity"/>
    <property type="evidence" value="ECO:0007669"/>
    <property type="project" value="UniProtKB-EC"/>
</dbReference>
<feature type="transmembrane region" description="Helical" evidence="17">
    <location>
        <begin position="234"/>
        <end position="255"/>
    </location>
</feature>
<dbReference type="InterPro" id="IPR003917">
    <property type="entry name" value="NADH_UbQ_OxRdtase_chain2"/>
</dbReference>
<dbReference type="Pfam" id="PF00361">
    <property type="entry name" value="Proton_antipo_M"/>
    <property type="match status" value="1"/>
</dbReference>
<evidence type="ECO:0000313" key="20">
    <source>
        <dbReference type="EMBL" id="QIJ57933.1"/>
    </source>
</evidence>
<keyword evidence="13 17" id="KW-0830">Ubiquinone</keyword>
<evidence type="ECO:0000256" key="7">
    <source>
        <dbReference type="ARBA" id="ARBA00022692"/>
    </source>
</evidence>
<feature type="transmembrane region" description="Helical" evidence="17">
    <location>
        <begin position="151"/>
        <end position="171"/>
    </location>
</feature>
<evidence type="ECO:0000256" key="9">
    <source>
        <dbReference type="ARBA" id="ARBA00022967"/>
    </source>
</evidence>
<accession>A0A6G7NTP4</accession>
<keyword evidence="11 17" id="KW-1133">Transmembrane helix</keyword>
<sequence>MNPLVWSLLITTLATSTIITMSSNHWLLAWLGLELNTMSILPIMMKHHHPRMSEATTKYFLIQATAAATLLFASTINAWQTGQWSLTQTNSPMTTAMATIAIMVKLGLAPTHSWYPEVLQGTTLHTAMIISTWQKIAPLTLLYLIHNNTNHTILITCGLMSVIIGGITGLNQTQARKIMAFSSIAHMGWFLTAMTINQSLTTLTIVLYLVTTTATFIALTTTSAKTINDLNTTWTMSPTLMTTTMITLLSLAGLPPLSGFMPKWLIISELATTKMLPIGMVLLFATLPSLFFYTRMAYMTTLTNPPTTTTTKLSWRFTNTPHPITMTMITSAWLLIPMTSILHNTA</sequence>
<evidence type="ECO:0000259" key="18">
    <source>
        <dbReference type="Pfam" id="PF00361"/>
    </source>
</evidence>
<dbReference type="Pfam" id="PF06444">
    <property type="entry name" value="NADH_dehy_S2_C"/>
    <property type="match status" value="1"/>
</dbReference>
<feature type="transmembrane region" description="Helical" evidence="17">
    <location>
        <begin position="127"/>
        <end position="145"/>
    </location>
</feature>
<dbReference type="PANTHER" id="PTHR46552">
    <property type="entry name" value="NADH-UBIQUINONE OXIDOREDUCTASE CHAIN 2"/>
    <property type="match status" value="1"/>
</dbReference>
<evidence type="ECO:0000259" key="19">
    <source>
        <dbReference type="Pfam" id="PF06444"/>
    </source>
</evidence>
<keyword evidence="8 17" id="KW-0999">Mitochondrion inner membrane</keyword>
<dbReference type="InterPro" id="IPR001750">
    <property type="entry name" value="ND/Mrp_TM"/>
</dbReference>
<comment type="similarity">
    <text evidence="2 17">Belongs to the complex I subunit 2 family.</text>
</comment>
<keyword evidence="15 17" id="KW-0472">Membrane</keyword>
<evidence type="ECO:0000256" key="12">
    <source>
        <dbReference type="ARBA" id="ARBA00023027"/>
    </source>
</evidence>
<feature type="domain" description="NADH:quinone oxidoreductase/Mrp antiporter transmembrane" evidence="18">
    <location>
        <begin position="23"/>
        <end position="285"/>
    </location>
</feature>
<dbReference type="PANTHER" id="PTHR46552:SF1">
    <property type="entry name" value="NADH-UBIQUINONE OXIDOREDUCTASE CHAIN 2"/>
    <property type="match status" value="1"/>
</dbReference>
<dbReference type="GO" id="GO:0005743">
    <property type="term" value="C:mitochondrial inner membrane"/>
    <property type="evidence" value="ECO:0007669"/>
    <property type="project" value="UniProtKB-SubCell"/>
</dbReference>
<evidence type="ECO:0000256" key="5">
    <source>
        <dbReference type="ARBA" id="ARBA00022448"/>
    </source>
</evidence>
<dbReference type="AlphaFoldDB" id="A0A6G7NTP4"/>
<feature type="transmembrane region" description="Helical" evidence="17">
    <location>
        <begin position="275"/>
        <end position="293"/>
    </location>
</feature>
<dbReference type="GO" id="GO:0006120">
    <property type="term" value="P:mitochondrial electron transport, NADH to ubiquinone"/>
    <property type="evidence" value="ECO:0007669"/>
    <property type="project" value="InterPro"/>
</dbReference>
<dbReference type="InterPro" id="IPR050175">
    <property type="entry name" value="Complex_I_Subunit_2"/>
</dbReference>
<evidence type="ECO:0000256" key="1">
    <source>
        <dbReference type="ARBA" id="ARBA00004448"/>
    </source>
</evidence>
<evidence type="ECO:0000256" key="14">
    <source>
        <dbReference type="ARBA" id="ARBA00023128"/>
    </source>
</evidence>
<organism evidence="20">
    <name type="scientific">Hemidactylus mabouia</name>
    <name type="common">House gecko</name>
    <name type="synonym">Gekko mabouia</name>
    <dbReference type="NCBI Taxonomy" id="51756"/>
    <lineage>
        <taxon>Eukaryota</taxon>
        <taxon>Metazoa</taxon>
        <taxon>Chordata</taxon>
        <taxon>Craniata</taxon>
        <taxon>Vertebrata</taxon>
        <taxon>Euteleostomi</taxon>
        <taxon>Lepidosauria</taxon>
        <taxon>Squamata</taxon>
        <taxon>Bifurcata</taxon>
        <taxon>Gekkota</taxon>
        <taxon>Gekkonidae</taxon>
        <taxon>Gekkoninae</taxon>
        <taxon>Hemidactylus</taxon>
    </lineage>
</organism>
<comment type="function">
    <text evidence="17">Core subunit of the mitochondrial membrane respiratory chain NADH dehydrogenase (Complex I) which catalyzes electron transfer from NADH through the respiratory chain, using ubiquinone as an electron acceptor. Essential for the catalytic activity and assembly of complex I.</text>
</comment>